<dbReference type="EMBL" id="FZOO01000010">
    <property type="protein sequence ID" value="SNS92626.1"/>
    <property type="molecule type" value="Genomic_DNA"/>
</dbReference>
<evidence type="ECO:0000313" key="1">
    <source>
        <dbReference type="EMBL" id="SNS92626.1"/>
    </source>
</evidence>
<evidence type="ECO:0000313" key="2">
    <source>
        <dbReference type="Proteomes" id="UP000198373"/>
    </source>
</evidence>
<dbReference type="Pfam" id="PF06224">
    <property type="entry name" value="AlkZ-like"/>
    <property type="match status" value="1"/>
</dbReference>
<dbReference type="InterPro" id="IPR009351">
    <property type="entry name" value="AlkZ-like"/>
</dbReference>
<dbReference type="Proteomes" id="UP000198373">
    <property type="component" value="Unassembled WGS sequence"/>
</dbReference>
<dbReference type="PANTHER" id="PTHR30528">
    <property type="entry name" value="CYTOPLASMIC PROTEIN"/>
    <property type="match status" value="1"/>
</dbReference>
<sequence>MGAPVADRLPAALARRIALAAQGFADPRPEGVVDARALRRLAARLAVLQIDSVNVLSRAHYLPAFSRLGPYPREVLDDLAGRRRELFEYWAHEASLLPIRLHPHLRWRMAAAEEHAWGSMVRIQRERPGYVGEVLDRVREAGPLKASDLAEPRPDRSGSMWNWHAGKVALEWLFYTGVVTTRGRTAGFERVYDLTERVLPPAVLRAPTPEPADALRELVRTASRALGVATERDLRDYFRLRPPAARAAIDELADAGELLPVEVAGWGAPAWLHPAARRPRWVRARALLSPFDSLVWERPRVERLFGFRYRLEIYTPAARRVHGYYVLPFLLGDRLVARVDLKADRQAGVLRVQSAFAEDGVDRAEVAAALAGELALMAGWMLLDAVVVAERGDLAADLAASVGRS</sequence>
<proteinExistence type="predicted"/>
<dbReference type="OrthoDB" id="9787207at2"/>
<protein>
    <recommendedName>
        <fullName evidence="3">Winged helix-turn-helix domain-containing protein</fullName>
    </recommendedName>
</protein>
<name>A0A239IFU9_9ACTN</name>
<reference evidence="2" key="1">
    <citation type="submission" date="2017-06" db="EMBL/GenBank/DDBJ databases">
        <authorList>
            <person name="Varghese N."/>
            <person name="Submissions S."/>
        </authorList>
    </citation>
    <scope>NUCLEOTIDE SEQUENCE [LARGE SCALE GENOMIC DNA]</scope>
    <source>
        <strain evidence="2">DSM 46839</strain>
    </source>
</reference>
<dbReference type="AlphaFoldDB" id="A0A239IFU9"/>
<keyword evidence="2" id="KW-1185">Reference proteome</keyword>
<gene>
    <name evidence="1" type="ORF">SAMN06893096_110155</name>
</gene>
<accession>A0A239IFU9</accession>
<dbReference type="RefSeq" id="WP_089307032.1">
    <property type="nucleotide sequence ID" value="NZ_FZOO01000010.1"/>
</dbReference>
<evidence type="ECO:0008006" key="3">
    <source>
        <dbReference type="Google" id="ProtNLM"/>
    </source>
</evidence>
<organism evidence="1 2">
    <name type="scientific">Geodermatophilus pulveris</name>
    <dbReference type="NCBI Taxonomy" id="1564159"/>
    <lineage>
        <taxon>Bacteria</taxon>
        <taxon>Bacillati</taxon>
        <taxon>Actinomycetota</taxon>
        <taxon>Actinomycetes</taxon>
        <taxon>Geodermatophilales</taxon>
        <taxon>Geodermatophilaceae</taxon>
        <taxon>Geodermatophilus</taxon>
    </lineage>
</organism>
<dbReference type="PANTHER" id="PTHR30528:SF0">
    <property type="entry name" value="CYTOPLASMIC PROTEIN"/>
    <property type="match status" value="1"/>
</dbReference>